<evidence type="ECO:0000313" key="1">
    <source>
        <dbReference type="EMBL" id="SDO28469.1"/>
    </source>
</evidence>
<keyword evidence="2" id="KW-1185">Reference proteome</keyword>
<accession>A0A1H0IAI4</accession>
<sequence length="328" mass="37224">MPESPRLSSSEIGVLWMTYQQKTMILTMLEYFIEQADDPEAKQIMTNLRSTMQPYVGKIESMYRAEDLPVPIGFTKEDVNKGVPKLFDNGFDIMFLRLVEEITMGMHTLNLTMSYRQDVTLLYQELTQITQKCYDDCTQFLLTKGYLPKSPYVAVQKQVEHAKGTNYLGMFNPIKGKRALNTVEIAHIHHSIESNVTGMQMIFGFAQCATYQEVSNYFHKGGELAKGLVKEMSEVFLQNDLQVPSTAGGNFTTSKIPPFSDKLMMYCVSLFCSFSLGGNSLGTAFSLRNDLPVKLSVFMKDVFEYAHDGAKIMIKHGWMEEPPQTIKH</sequence>
<dbReference type="InterPro" id="IPR012347">
    <property type="entry name" value="Ferritin-like"/>
</dbReference>
<dbReference type="Proteomes" id="UP000198860">
    <property type="component" value="Unassembled WGS sequence"/>
</dbReference>
<dbReference type="OrthoDB" id="1675670at2"/>
<dbReference type="InterPro" id="IPR021617">
    <property type="entry name" value="DUF3231"/>
</dbReference>
<organism evidence="1 2">
    <name type="scientific">Halobacillus aidingensis</name>
    <dbReference type="NCBI Taxonomy" id="240303"/>
    <lineage>
        <taxon>Bacteria</taxon>
        <taxon>Bacillati</taxon>
        <taxon>Bacillota</taxon>
        <taxon>Bacilli</taxon>
        <taxon>Bacillales</taxon>
        <taxon>Bacillaceae</taxon>
        <taxon>Halobacillus</taxon>
    </lineage>
</organism>
<evidence type="ECO:0008006" key="3">
    <source>
        <dbReference type="Google" id="ProtNLM"/>
    </source>
</evidence>
<proteinExistence type="predicted"/>
<protein>
    <recommendedName>
        <fullName evidence="3">DUF3231 family protein</fullName>
    </recommendedName>
</protein>
<dbReference type="RefSeq" id="WP_089651452.1">
    <property type="nucleotide sequence ID" value="NZ_FNIZ01000004.1"/>
</dbReference>
<dbReference type="Gene3D" id="1.20.1260.10">
    <property type="match status" value="2"/>
</dbReference>
<evidence type="ECO:0000313" key="2">
    <source>
        <dbReference type="Proteomes" id="UP000198860"/>
    </source>
</evidence>
<gene>
    <name evidence="1" type="ORF">SAMN05421677_10426</name>
</gene>
<dbReference type="STRING" id="240303.SAMN05421677_10426"/>
<reference evidence="2" key="1">
    <citation type="submission" date="2016-10" db="EMBL/GenBank/DDBJ databases">
        <authorList>
            <person name="Varghese N."/>
            <person name="Submissions S."/>
        </authorList>
    </citation>
    <scope>NUCLEOTIDE SEQUENCE [LARGE SCALE GENOMIC DNA]</scope>
    <source>
        <strain evidence="2">CGMCC 1.3703</strain>
    </source>
</reference>
<dbReference type="Pfam" id="PF11553">
    <property type="entry name" value="DUF3231"/>
    <property type="match status" value="2"/>
</dbReference>
<name>A0A1H0IAI4_HALAD</name>
<dbReference type="AlphaFoldDB" id="A0A1H0IAI4"/>
<dbReference type="EMBL" id="FNIZ01000004">
    <property type="protein sequence ID" value="SDO28469.1"/>
    <property type="molecule type" value="Genomic_DNA"/>
</dbReference>